<name>A0ABP9SGZ1_9GAMM</name>
<evidence type="ECO:0000313" key="3">
    <source>
        <dbReference type="EMBL" id="GAA5194615.1"/>
    </source>
</evidence>
<evidence type="ECO:0000256" key="1">
    <source>
        <dbReference type="SAM" id="MobiDB-lite"/>
    </source>
</evidence>
<dbReference type="PANTHER" id="PTHR38687">
    <property type="entry name" value="CELL DIVISION PROTEIN DEDD-RELATED"/>
    <property type="match status" value="1"/>
</dbReference>
<keyword evidence="4" id="KW-1185">Reference proteome</keyword>
<feature type="region of interest" description="Disordered" evidence="1">
    <location>
        <begin position="1"/>
        <end position="30"/>
    </location>
</feature>
<feature type="compositionally biased region" description="Low complexity" evidence="1">
    <location>
        <begin position="69"/>
        <end position="80"/>
    </location>
</feature>
<evidence type="ECO:0000313" key="4">
    <source>
        <dbReference type="Proteomes" id="UP001501600"/>
    </source>
</evidence>
<dbReference type="PROSITE" id="PS51724">
    <property type="entry name" value="SPOR"/>
    <property type="match status" value="1"/>
</dbReference>
<sequence>MTRNRAGKGRSRSDRNRAGASRARRRNPTPVKSHFPWRVVLLLVALLCLFGYVLISIQGASEEGERQDSGSSQSTQQQTQVPAEPADPLPQAPTEHWEFIDTLPNKEVPIELPEQTQSGGPYQMQCGSFRTDEQAQTMRATIAFAGVESQVRRTEGSNGVWYRVVLGPYERKRNAEADRHRLQKVGINGCQIWNWN</sequence>
<feature type="domain" description="SPOR" evidence="2">
    <location>
        <begin position="116"/>
        <end position="195"/>
    </location>
</feature>
<protein>
    <recommendedName>
        <fullName evidence="2">SPOR domain-containing protein</fullName>
    </recommendedName>
</protein>
<dbReference type="InterPro" id="IPR007730">
    <property type="entry name" value="SPOR-like_dom"/>
</dbReference>
<dbReference type="EMBL" id="BAABLF010000029">
    <property type="protein sequence ID" value="GAA5194615.1"/>
    <property type="molecule type" value="Genomic_DNA"/>
</dbReference>
<accession>A0ABP9SGZ1</accession>
<dbReference type="Pfam" id="PF05036">
    <property type="entry name" value="SPOR"/>
    <property type="match status" value="1"/>
</dbReference>
<organism evidence="3 4">
    <name type="scientific">Ferrimonas gelatinilytica</name>
    <dbReference type="NCBI Taxonomy" id="1255257"/>
    <lineage>
        <taxon>Bacteria</taxon>
        <taxon>Pseudomonadati</taxon>
        <taxon>Pseudomonadota</taxon>
        <taxon>Gammaproteobacteria</taxon>
        <taxon>Alteromonadales</taxon>
        <taxon>Ferrimonadaceae</taxon>
        <taxon>Ferrimonas</taxon>
    </lineage>
</organism>
<evidence type="ECO:0000259" key="2">
    <source>
        <dbReference type="PROSITE" id="PS51724"/>
    </source>
</evidence>
<dbReference type="Gene3D" id="3.30.70.1070">
    <property type="entry name" value="Sporulation related repeat"/>
    <property type="match status" value="1"/>
</dbReference>
<dbReference type="SUPFAM" id="SSF110997">
    <property type="entry name" value="Sporulation related repeat"/>
    <property type="match status" value="1"/>
</dbReference>
<dbReference type="InterPro" id="IPR052521">
    <property type="entry name" value="Cell_div_SPOR-domain"/>
</dbReference>
<dbReference type="InterPro" id="IPR036680">
    <property type="entry name" value="SPOR-like_sf"/>
</dbReference>
<feature type="region of interest" description="Disordered" evidence="1">
    <location>
        <begin position="64"/>
        <end position="92"/>
    </location>
</feature>
<gene>
    <name evidence="3" type="ORF">GCM10025772_27960</name>
</gene>
<reference evidence="4" key="1">
    <citation type="journal article" date="2019" name="Int. J. Syst. Evol. Microbiol.">
        <title>The Global Catalogue of Microorganisms (GCM) 10K type strain sequencing project: providing services to taxonomists for standard genome sequencing and annotation.</title>
        <authorList>
            <consortium name="The Broad Institute Genomics Platform"/>
            <consortium name="The Broad Institute Genome Sequencing Center for Infectious Disease"/>
            <person name="Wu L."/>
            <person name="Ma J."/>
        </authorList>
    </citation>
    <scope>NUCLEOTIDE SEQUENCE [LARGE SCALE GENOMIC DNA]</scope>
    <source>
        <strain evidence="4">JCM 18720</strain>
    </source>
</reference>
<feature type="compositionally biased region" description="Basic residues" evidence="1">
    <location>
        <begin position="1"/>
        <end position="10"/>
    </location>
</feature>
<proteinExistence type="predicted"/>
<dbReference type="PANTHER" id="PTHR38687:SF2">
    <property type="entry name" value="CELL DIVISION PROTEIN FTSN"/>
    <property type="match status" value="1"/>
</dbReference>
<dbReference type="Proteomes" id="UP001501600">
    <property type="component" value="Unassembled WGS sequence"/>
</dbReference>
<comment type="caution">
    <text evidence="3">The sequence shown here is derived from an EMBL/GenBank/DDBJ whole genome shotgun (WGS) entry which is preliminary data.</text>
</comment>
<dbReference type="RefSeq" id="WP_345317789.1">
    <property type="nucleotide sequence ID" value="NZ_BAABLF010000029.1"/>
</dbReference>